<dbReference type="NCBIfam" id="TIGR01614">
    <property type="entry name" value="PME_inhib"/>
    <property type="match status" value="1"/>
</dbReference>
<evidence type="ECO:0000256" key="4">
    <source>
        <dbReference type="ARBA" id="ARBA00023316"/>
    </source>
</evidence>
<protein>
    <recommendedName>
        <fullName evidence="1 8">Pectinesterase</fullName>
        <ecNumber evidence="1 8">3.1.1.11</ecNumber>
    </recommendedName>
</protein>
<evidence type="ECO:0000256" key="9">
    <source>
        <dbReference type="SAM" id="MobiDB-lite"/>
    </source>
</evidence>
<evidence type="ECO:0000256" key="6">
    <source>
        <dbReference type="ARBA" id="ARBA00057335"/>
    </source>
</evidence>
<dbReference type="PANTHER" id="PTHR31707">
    <property type="entry name" value="PECTINESTERASE"/>
    <property type="match status" value="1"/>
</dbReference>
<dbReference type="FunFam" id="2.160.20.10:FF:000092">
    <property type="entry name" value="Putative pectinesterase 57"/>
    <property type="match status" value="1"/>
</dbReference>
<keyword evidence="10" id="KW-1133">Transmembrane helix</keyword>
<dbReference type="SMART" id="SM00856">
    <property type="entry name" value="PMEI"/>
    <property type="match status" value="1"/>
</dbReference>
<evidence type="ECO:0000256" key="2">
    <source>
        <dbReference type="ARBA" id="ARBA00022801"/>
    </source>
</evidence>
<keyword evidence="8" id="KW-0063">Aspartyl esterase</keyword>
<keyword evidence="10" id="KW-0472">Membrane</keyword>
<evidence type="ECO:0000256" key="3">
    <source>
        <dbReference type="ARBA" id="ARBA00023157"/>
    </source>
</evidence>
<feature type="region of interest" description="Disordered" evidence="9">
    <location>
        <begin position="1"/>
        <end position="28"/>
    </location>
</feature>
<feature type="active site" evidence="7">
    <location>
        <position position="436"/>
    </location>
</feature>
<dbReference type="EC" id="3.1.1.11" evidence="1 8"/>
<keyword evidence="4" id="KW-0961">Cell wall biogenesis/degradation</keyword>
<feature type="non-terminal residue" evidence="12">
    <location>
        <position position="1"/>
    </location>
</feature>
<dbReference type="GO" id="GO:0045490">
    <property type="term" value="P:pectin catabolic process"/>
    <property type="evidence" value="ECO:0007669"/>
    <property type="project" value="UniProtKB-UniRule"/>
</dbReference>
<dbReference type="FunFam" id="1.20.140.40:FF:000012">
    <property type="entry name" value="Pectinesterase"/>
    <property type="match status" value="1"/>
</dbReference>
<keyword evidence="13" id="KW-1185">Reference proteome</keyword>
<evidence type="ECO:0000313" key="12">
    <source>
        <dbReference type="EMBL" id="KAG6576655.1"/>
    </source>
</evidence>
<reference evidence="12 13" key="1">
    <citation type="journal article" date="2021" name="Hortic Res">
        <title>The domestication of Cucurbita argyrosperma as revealed by the genome of its wild relative.</title>
        <authorList>
            <person name="Barrera-Redondo J."/>
            <person name="Sanchez-de la Vega G."/>
            <person name="Aguirre-Liguori J.A."/>
            <person name="Castellanos-Morales G."/>
            <person name="Gutierrez-Guerrero Y.T."/>
            <person name="Aguirre-Dugua X."/>
            <person name="Aguirre-Planter E."/>
            <person name="Tenaillon M.I."/>
            <person name="Lira-Saade R."/>
            <person name="Eguiarte L.E."/>
        </authorList>
    </citation>
    <scope>NUCLEOTIDE SEQUENCE [LARGE SCALE GENOMIC DNA]</scope>
    <source>
        <strain evidence="12">JBR-2021</strain>
    </source>
</reference>
<dbReference type="Pfam" id="PF01095">
    <property type="entry name" value="Pectinesterase"/>
    <property type="match status" value="1"/>
</dbReference>
<organism evidence="12 13">
    <name type="scientific">Cucurbita argyrosperma subsp. sororia</name>
    <dbReference type="NCBI Taxonomy" id="37648"/>
    <lineage>
        <taxon>Eukaryota</taxon>
        <taxon>Viridiplantae</taxon>
        <taxon>Streptophyta</taxon>
        <taxon>Embryophyta</taxon>
        <taxon>Tracheophyta</taxon>
        <taxon>Spermatophyta</taxon>
        <taxon>Magnoliopsida</taxon>
        <taxon>eudicotyledons</taxon>
        <taxon>Gunneridae</taxon>
        <taxon>Pentapetalae</taxon>
        <taxon>rosids</taxon>
        <taxon>fabids</taxon>
        <taxon>Cucurbitales</taxon>
        <taxon>Cucurbitaceae</taxon>
        <taxon>Cucurbiteae</taxon>
        <taxon>Cucurbita</taxon>
    </lineage>
</organism>
<dbReference type="CDD" id="cd15798">
    <property type="entry name" value="PMEI-like_3"/>
    <property type="match status" value="1"/>
</dbReference>
<keyword evidence="10" id="KW-0812">Transmembrane</keyword>
<dbReference type="GO" id="GO:0042545">
    <property type="term" value="P:cell wall modification"/>
    <property type="evidence" value="ECO:0007669"/>
    <property type="project" value="UniProtKB-UniRule"/>
</dbReference>
<name>A0AAV6M7E6_9ROSI</name>
<accession>A0AAV6M7E6</accession>
<dbReference type="AlphaFoldDB" id="A0AAV6M7E6"/>
<sequence>MGYGRLNETDPGGTSSDAPSHLSHHAASPNPRRRRLLLISLLSLILIVAAAVSATFLVGLRTASSVRSDPNLPRKPTQAISKACSRTRFPTLCVNSLLDFPGSLNANEQDLVHISFNITLQHLNKALYFSSGISSLQMDLRVRSAYDACLELLDDSVDALTRSLQSVAPSSSNGGPQRLGSSDDVITWLSAALTNQDTCTDGFSQLSSSVKDQMADKLHNLSELVSNCLALFSGSVTSDFSGVPIQNKRRLMNAGENEDASGNFPGWMSRRERRLLTLPVGALQADIVVSQNGSGTVKTIAEAIKKAPQYSNRRTIIYVMAGRYEEKNLKVGRKKWNLMFVGDGKGKTVISGGKSIFDNVTTFHTASFAATGAGIILRDMTFENWAGPGRHQAVALRVGGDHAVVYRCNIIGYQDTLYVHSNRQFYRECDIYGTVDFIFGNAAVVFQNCSIYARKAMDLQKNTITAQNRKDPNQNTGISIHACRILAASDLASSNSSNPTYLGRPGNYTPESCSCYRT</sequence>
<evidence type="ECO:0000313" key="13">
    <source>
        <dbReference type="Proteomes" id="UP000685013"/>
    </source>
</evidence>
<keyword evidence="2 8" id="KW-0378">Hydrolase</keyword>
<dbReference type="GO" id="GO:0004857">
    <property type="term" value="F:enzyme inhibitor activity"/>
    <property type="evidence" value="ECO:0007669"/>
    <property type="project" value="InterPro"/>
</dbReference>
<feature type="domain" description="Pectinesterase inhibitor" evidence="11">
    <location>
        <begin position="75"/>
        <end position="231"/>
    </location>
</feature>
<evidence type="ECO:0000256" key="7">
    <source>
        <dbReference type="PROSITE-ProRule" id="PRU10040"/>
    </source>
</evidence>
<gene>
    <name evidence="12" type="primary">PME61</name>
    <name evidence="12" type="ORF">SDJN03_24229</name>
</gene>
<evidence type="ECO:0000256" key="8">
    <source>
        <dbReference type="RuleBase" id="RU000589"/>
    </source>
</evidence>
<comment type="pathway">
    <text evidence="8">Glycan metabolism; pectin degradation; 2-dehydro-3-deoxy-D-gluconate from pectin: step 1/5.</text>
</comment>
<dbReference type="InterPro" id="IPR006501">
    <property type="entry name" value="Pectinesterase_inhib_dom"/>
</dbReference>
<comment type="caution">
    <text evidence="12">The sequence shown here is derived from an EMBL/GenBank/DDBJ whole genome shotgun (WGS) entry which is preliminary data.</text>
</comment>
<comment type="function">
    <text evidence="6">Acts in the modification of cell walls via demethylesterification of cell wall pectin.</text>
</comment>
<dbReference type="PROSITE" id="PS00503">
    <property type="entry name" value="PECTINESTERASE_2"/>
    <property type="match status" value="1"/>
</dbReference>
<comment type="catalytic activity">
    <reaction evidence="5 8">
        <text>[(1-&gt;4)-alpha-D-galacturonosyl methyl ester](n) + n H2O = [(1-&gt;4)-alpha-D-galacturonosyl](n) + n methanol + n H(+)</text>
        <dbReference type="Rhea" id="RHEA:22380"/>
        <dbReference type="Rhea" id="RHEA-COMP:14570"/>
        <dbReference type="Rhea" id="RHEA-COMP:14573"/>
        <dbReference type="ChEBI" id="CHEBI:15377"/>
        <dbReference type="ChEBI" id="CHEBI:15378"/>
        <dbReference type="ChEBI" id="CHEBI:17790"/>
        <dbReference type="ChEBI" id="CHEBI:140522"/>
        <dbReference type="ChEBI" id="CHEBI:140523"/>
        <dbReference type="EC" id="3.1.1.11"/>
    </reaction>
</comment>
<evidence type="ECO:0000256" key="10">
    <source>
        <dbReference type="SAM" id="Phobius"/>
    </source>
</evidence>
<dbReference type="Pfam" id="PF04043">
    <property type="entry name" value="PMEI"/>
    <property type="match status" value="1"/>
</dbReference>
<keyword evidence="3" id="KW-1015">Disulfide bond</keyword>
<dbReference type="GO" id="GO:0030599">
    <property type="term" value="F:pectinesterase activity"/>
    <property type="evidence" value="ECO:0007669"/>
    <property type="project" value="UniProtKB-UniRule"/>
</dbReference>
<dbReference type="InterPro" id="IPR000070">
    <property type="entry name" value="Pectinesterase_cat"/>
</dbReference>
<evidence type="ECO:0000256" key="1">
    <source>
        <dbReference type="ARBA" id="ARBA00013229"/>
    </source>
</evidence>
<evidence type="ECO:0000256" key="5">
    <source>
        <dbReference type="ARBA" id="ARBA00047928"/>
    </source>
</evidence>
<feature type="transmembrane region" description="Helical" evidence="10">
    <location>
        <begin position="36"/>
        <end position="60"/>
    </location>
</feature>
<proteinExistence type="predicted"/>
<evidence type="ECO:0000259" key="11">
    <source>
        <dbReference type="SMART" id="SM00856"/>
    </source>
</evidence>
<dbReference type="InterPro" id="IPR033131">
    <property type="entry name" value="Pectinesterase_Asp_AS"/>
</dbReference>
<dbReference type="Proteomes" id="UP000685013">
    <property type="component" value="Chromosome 16"/>
</dbReference>
<dbReference type="EMBL" id="JAGKQH010000016">
    <property type="protein sequence ID" value="KAG6576655.1"/>
    <property type="molecule type" value="Genomic_DNA"/>
</dbReference>